<dbReference type="Proteomes" id="UP000481043">
    <property type="component" value="Unassembled WGS sequence"/>
</dbReference>
<dbReference type="EMBL" id="JAAIWM010000002">
    <property type="protein sequence ID" value="NEY71709.1"/>
    <property type="molecule type" value="Genomic_DNA"/>
</dbReference>
<feature type="coiled-coil region" evidence="1">
    <location>
        <begin position="65"/>
        <end position="92"/>
    </location>
</feature>
<evidence type="ECO:0000256" key="1">
    <source>
        <dbReference type="SAM" id="Coils"/>
    </source>
</evidence>
<comment type="caution">
    <text evidence="2">The sequence shown here is derived from an EMBL/GenBank/DDBJ whole genome shotgun (WGS) entry which is preliminary data.</text>
</comment>
<protein>
    <submittedName>
        <fullName evidence="2">Uncharacterized protein</fullName>
    </submittedName>
</protein>
<feature type="coiled-coil region" evidence="1">
    <location>
        <begin position="9"/>
        <end position="40"/>
    </location>
</feature>
<sequence length="110" mass="13577">MESYLKQSLEEWKEEIVQYLNEVNEEYEKVKRELHIYSFKYGITNQVIQSTSNEEITKVIKQSYHKPFEERYTQLKEEIKDLEEQRKVFQMFVDKIEKVSLREEIKTINY</sequence>
<dbReference type="RefSeq" id="WP_163179143.1">
    <property type="nucleotide sequence ID" value="NZ_JAAIWM010000002.1"/>
</dbReference>
<organism evidence="2 3">
    <name type="scientific">Bacillus mesophilus</name>
    <dbReference type="NCBI Taxonomy" id="1808955"/>
    <lineage>
        <taxon>Bacteria</taxon>
        <taxon>Bacillati</taxon>
        <taxon>Bacillota</taxon>
        <taxon>Bacilli</taxon>
        <taxon>Bacillales</taxon>
        <taxon>Bacillaceae</taxon>
        <taxon>Bacillus</taxon>
    </lineage>
</organism>
<name>A0A6M0Q7H9_9BACI</name>
<keyword evidence="1" id="KW-0175">Coiled coil</keyword>
<evidence type="ECO:0000313" key="2">
    <source>
        <dbReference type="EMBL" id="NEY71709.1"/>
    </source>
</evidence>
<gene>
    <name evidence="2" type="ORF">G4D63_08110</name>
</gene>
<keyword evidence="3" id="KW-1185">Reference proteome</keyword>
<evidence type="ECO:0000313" key="3">
    <source>
        <dbReference type="Proteomes" id="UP000481043"/>
    </source>
</evidence>
<dbReference type="AlphaFoldDB" id="A0A6M0Q7H9"/>
<proteinExistence type="predicted"/>
<accession>A0A6M0Q7H9</accession>
<reference evidence="2 3" key="1">
    <citation type="submission" date="2020-02" db="EMBL/GenBank/DDBJ databases">
        <title>Bacillus aquiflavi sp. nov., isolated from yellow water of strong flavor Chinese baijiu in Yibin region of China.</title>
        <authorList>
            <person name="Xie J."/>
        </authorList>
    </citation>
    <scope>NUCLEOTIDE SEQUENCE [LARGE SCALE GENOMIC DNA]</scope>
    <source>
        <strain evidence="2 3">SA4</strain>
    </source>
</reference>